<proteinExistence type="predicted"/>
<dbReference type="EC" id="1.-.-.-" evidence="4"/>
<organism evidence="4 5">
    <name type="scientific">Actinomadura adrarensis</name>
    <dbReference type="NCBI Taxonomy" id="1819600"/>
    <lineage>
        <taxon>Bacteria</taxon>
        <taxon>Bacillati</taxon>
        <taxon>Actinomycetota</taxon>
        <taxon>Actinomycetes</taxon>
        <taxon>Streptosporangiales</taxon>
        <taxon>Thermomonosporaceae</taxon>
        <taxon>Actinomadura</taxon>
    </lineage>
</organism>
<keyword evidence="5" id="KW-1185">Reference proteome</keyword>
<dbReference type="InterPro" id="IPR011251">
    <property type="entry name" value="Luciferase-like_dom"/>
</dbReference>
<accession>A0ABW3CI66</accession>
<dbReference type="Gene3D" id="3.20.20.30">
    <property type="entry name" value="Luciferase-like domain"/>
    <property type="match status" value="1"/>
</dbReference>
<reference evidence="5" key="1">
    <citation type="journal article" date="2019" name="Int. J. Syst. Evol. Microbiol.">
        <title>The Global Catalogue of Microorganisms (GCM) 10K type strain sequencing project: providing services to taxonomists for standard genome sequencing and annotation.</title>
        <authorList>
            <consortium name="The Broad Institute Genomics Platform"/>
            <consortium name="The Broad Institute Genome Sequencing Center for Infectious Disease"/>
            <person name="Wu L."/>
            <person name="Ma J."/>
        </authorList>
    </citation>
    <scope>NUCLEOTIDE SEQUENCE [LARGE SCALE GENOMIC DNA]</scope>
    <source>
        <strain evidence="5">JCM 31696</strain>
    </source>
</reference>
<dbReference type="Proteomes" id="UP001597083">
    <property type="component" value="Unassembled WGS sequence"/>
</dbReference>
<sequence length="202" mass="22966">WLAAASETSAYNAGRLGLGLLSFALMQPVEKMAEAISTYRRGQADCEQPLSKVKNDRVGAYTLVHCTDDPEEAERYGLWDSVKWWYQNLAQFTLEWELAHLPEEAKAKAFPLLEPTIRGEIDIRRYTEQDMIIIGTPEECLRKILRYEAAGVDQLLCYSQFGTLPHEKVMRSIELLGTEVIPRLEKRGHRVDYDALFNGAGT</sequence>
<keyword evidence="1 4" id="KW-0560">Oxidoreductase</keyword>
<dbReference type="EMBL" id="JBHTIR010001990">
    <property type="protein sequence ID" value="MFD0853231.1"/>
    <property type="molecule type" value="Genomic_DNA"/>
</dbReference>
<protein>
    <submittedName>
        <fullName evidence="4">LLM class flavin-dependent oxidoreductase</fullName>
        <ecNumber evidence="4">1.-.-.-</ecNumber>
    </submittedName>
</protein>
<keyword evidence="2" id="KW-0503">Monooxygenase</keyword>
<evidence type="ECO:0000256" key="2">
    <source>
        <dbReference type="ARBA" id="ARBA00023033"/>
    </source>
</evidence>
<dbReference type="InterPro" id="IPR036661">
    <property type="entry name" value="Luciferase-like_sf"/>
</dbReference>
<evidence type="ECO:0000256" key="1">
    <source>
        <dbReference type="ARBA" id="ARBA00023002"/>
    </source>
</evidence>
<comment type="caution">
    <text evidence="4">The sequence shown here is derived from an EMBL/GenBank/DDBJ whole genome shotgun (WGS) entry which is preliminary data.</text>
</comment>
<gene>
    <name evidence="4" type="ORF">ACFQ07_13400</name>
</gene>
<dbReference type="InterPro" id="IPR050766">
    <property type="entry name" value="Bact_Lucif_Oxidored"/>
</dbReference>
<feature type="non-terminal residue" evidence="4">
    <location>
        <position position="1"/>
    </location>
</feature>
<name>A0ABW3CI66_9ACTN</name>
<evidence type="ECO:0000313" key="4">
    <source>
        <dbReference type="EMBL" id="MFD0853231.1"/>
    </source>
</evidence>
<feature type="domain" description="Luciferase-like" evidence="3">
    <location>
        <begin position="1"/>
        <end position="154"/>
    </location>
</feature>
<dbReference type="SUPFAM" id="SSF51679">
    <property type="entry name" value="Bacterial luciferase-like"/>
    <property type="match status" value="1"/>
</dbReference>
<dbReference type="Pfam" id="PF00296">
    <property type="entry name" value="Bac_luciferase"/>
    <property type="match status" value="1"/>
</dbReference>
<dbReference type="PANTHER" id="PTHR30137">
    <property type="entry name" value="LUCIFERASE-LIKE MONOOXYGENASE"/>
    <property type="match status" value="1"/>
</dbReference>
<dbReference type="GO" id="GO:0016491">
    <property type="term" value="F:oxidoreductase activity"/>
    <property type="evidence" value="ECO:0007669"/>
    <property type="project" value="UniProtKB-KW"/>
</dbReference>
<evidence type="ECO:0000313" key="5">
    <source>
        <dbReference type="Proteomes" id="UP001597083"/>
    </source>
</evidence>
<evidence type="ECO:0000259" key="3">
    <source>
        <dbReference type="Pfam" id="PF00296"/>
    </source>
</evidence>
<dbReference type="PANTHER" id="PTHR30137:SF8">
    <property type="entry name" value="BLR5498 PROTEIN"/>
    <property type="match status" value="1"/>
</dbReference>